<dbReference type="PANTHER" id="PTHR39229:SF1">
    <property type="entry name" value="RAD51-ASSOCIATED PROTEIN 2"/>
    <property type="match status" value="1"/>
</dbReference>
<feature type="compositionally biased region" description="Basic and acidic residues" evidence="1">
    <location>
        <begin position="286"/>
        <end position="300"/>
    </location>
</feature>
<reference evidence="3 4" key="1">
    <citation type="submission" date="2019-07" db="EMBL/GenBank/DDBJ databases">
        <title>Chromosome genome assembly for large yellow croaker.</title>
        <authorList>
            <person name="Xiao S."/>
        </authorList>
    </citation>
    <scope>NUCLEOTIDE SEQUENCE [LARGE SCALE GENOMIC DNA]</scope>
    <source>
        <strain evidence="3">JMULYC20181020</strain>
        <tissue evidence="3">Muscle</tissue>
    </source>
</reference>
<dbReference type="EMBL" id="REGW02000014">
    <property type="protein sequence ID" value="KAE8287125.1"/>
    <property type="molecule type" value="Genomic_DNA"/>
</dbReference>
<feature type="compositionally biased region" description="Basic residues" evidence="1">
    <location>
        <begin position="341"/>
        <end position="357"/>
    </location>
</feature>
<dbReference type="Proteomes" id="UP000424527">
    <property type="component" value="Unassembled WGS sequence"/>
</dbReference>
<feature type="domain" description="RAD51 interacting motif" evidence="2">
    <location>
        <begin position="322"/>
        <end position="351"/>
    </location>
</feature>
<dbReference type="AlphaFoldDB" id="A0A6G0I6M3"/>
<name>A0A6G0I6M3_LARCR</name>
<evidence type="ECO:0000259" key="2">
    <source>
        <dbReference type="Pfam" id="PF15696"/>
    </source>
</evidence>
<dbReference type="PANTHER" id="PTHR39229">
    <property type="entry name" value="MCG1037962"/>
    <property type="match status" value="1"/>
</dbReference>
<proteinExistence type="predicted"/>
<feature type="region of interest" description="Disordered" evidence="1">
    <location>
        <begin position="152"/>
        <end position="172"/>
    </location>
</feature>
<organism evidence="3 4">
    <name type="scientific">Larimichthys crocea</name>
    <name type="common">Large yellow croaker</name>
    <name type="synonym">Pseudosciaena crocea</name>
    <dbReference type="NCBI Taxonomy" id="215358"/>
    <lineage>
        <taxon>Eukaryota</taxon>
        <taxon>Metazoa</taxon>
        <taxon>Chordata</taxon>
        <taxon>Craniata</taxon>
        <taxon>Vertebrata</taxon>
        <taxon>Euteleostomi</taxon>
        <taxon>Actinopterygii</taxon>
        <taxon>Neopterygii</taxon>
        <taxon>Teleostei</taxon>
        <taxon>Neoteleostei</taxon>
        <taxon>Acanthomorphata</taxon>
        <taxon>Eupercaria</taxon>
        <taxon>Sciaenidae</taxon>
        <taxon>Larimichthys</taxon>
    </lineage>
</organism>
<evidence type="ECO:0000256" key="1">
    <source>
        <dbReference type="SAM" id="MobiDB-lite"/>
    </source>
</evidence>
<feature type="region of interest" description="Disordered" evidence="1">
    <location>
        <begin position="42"/>
        <end position="62"/>
    </location>
</feature>
<feature type="compositionally biased region" description="Polar residues" evidence="1">
    <location>
        <begin position="203"/>
        <end position="214"/>
    </location>
</feature>
<feature type="region of interest" description="Disordered" evidence="1">
    <location>
        <begin position="114"/>
        <end position="139"/>
    </location>
</feature>
<gene>
    <name evidence="3" type="ORF">D5F01_LYC15089</name>
</gene>
<accession>A0A6G0I6M3</accession>
<evidence type="ECO:0000313" key="3">
    <source>
        <dbReference type="EMBL" id="KAE8287125.1"/>
    </source>
</evidence>
<feature type="region of interest" description="Disordered" evidence="1">
    <location>
        <begin position="203"/>
        <end position="357"/>
    </location>
</feature>
<keyword evidence="4" id="KW-1185">Reference proteome</keyword>
<comment type="caution">
    <text evidence="3">The sequence shown here is derived from an EMBL/GenBank/DDBJ whole genome shotgun (WGS) entry which is preliminary data.</text>
</comment>
<feature type="compositionally biased region" description="Basic and acidic residues" evidence="1">
    <location>
        <begin position="316"/>
        <end position="329"/>
    </location>
</feature>
<dbReference type="Pfam" id="PF15696">
    <property type="entry name" value="RAD51_interact"/>
    <property type="match status" value="1"/>
</dbReference>
<evidence type="ECO:0000313" key="4">
    <source>
        <dbReference type="Proteomes" id="UP000424527"/>
    </source>
</evidence>
<dbReference type="GO" id="GO:0032991">
    <property type="term" value="C:protein-containing complex"/>
    <property type="evidence" value="ECO:0007669"/>
    <property type="project" value="TreeGrafter"/>
</dbReference>
<feature type="compositionally biased region" description="Acidic residues" evidence="1">
    <location>
        <begin position="1"/>
        <end position="10"/>
    </location>
</feature>
<dbReference type="InterPro" id="IPR031419">
    <property type="entry name" value="RAD51_interact"/>
</dbReference>
<protein>
    <recommendedName>
        <fullName evidence="2">RAD51 interacting motif domain-containing protein</fullName>
    </recommendedName>
</protein>
<sequence>MTEASPDECVSEWTEGNMSKSGNKLTLVTHHDLGNDLSSFSDYQNKAEKDERSSFSFPATSDAVVPSPHEVIHSQNVDSNPTALNCSDRFSTVPSAFTLCDRVPGGFDTFEKIQLSPDDDDDDDAGLSNSPLLTSLPGQLLHTPQRQLYHSMPEAENSVHEESDRPASVMNDSPKFEMKKHFDMVLKELKLFFDISMSEFASDSRTSSPEQCSDVTEAMEDDASNCKVQLSSPQPEHHRDASSDDADEDLDMCGGDPVVSCTSGSVNGEQEVPLGSHVCQESSMHTAEKHREPQETEQKRKMWSPSFTCQPFLEQLSHRPPEQPRRLEPLRTCTRPIRVGLSKRAKTKHLHRHHPYK</sequence>
<feature type="compositionally biased region" description="Polar residues" evidence="1">
    <location>
        <begin position="127"/>
        <end position="139"/>
    </location>
</feature>
<dbReference type="InterPro" id="IPR053355">
    <property type="entry name" value="RAD51-associated"/>
</dbReference>
<feature type="region of interest" description="Disordered" evidence="1">
    <location>
        <begin position="1"/>
        <end position="22"/>
    </location>
</feature>